<sequence>MLSCSPYVLAIILLEDLPISCRTSF</sequence>
<organism evidence="1">
    <name type="scientific">Rhizophora mucronata</name>
    <name type="common">Asiatic mangrove</name>
    <dbReference type="NCBI Taxonomy" id="61149"/>
    <lineage>
        <taxon>Eukaryota</taxon>
        <taxon>Viridiplantae</taxon>
        <taxon>Streptophyta</taxon>
        <taxon>Embryophyta</taxon>
        <taxon>Tracheophyta</taxon>
        <taxon>Spermatophyta</taxon>
        <taxon>Magnoliopsida</taxon>
        <taxon>eudicotyledons</taxon>
        <taxon>Gunneridae</taxon>
        <taxon>Pentapetalae</taxon>
        <taxon>rosids</taxon>
        <taxon>fabids</taxon>
        <taxon>Malpighiales</taxon>
        <taxon>Rhizophoraceae</taxon>
        <taxon>Rhizophora</taxon>
    </lineage>
</organism>
<reference evidence="1" key="1">
    <citation type="submission" date="2018-02" db="EMBL/GenBank/DDBJ databases">
        <title>Rhizophora mucronata_Transcriptome.</title>
        <authorList>
            <person name="Meera S.P."/>
            <person name="Sreeshan A."/>
            <person name="Augustine A."/>
        </authorList>
    </citation>
    <scope>NUCLEOTIDE SEQUENCE</scope>
    <source>
        <tissue evidence="1">Leaf</tissue>
    </source>
</reference>
<proteinExistence type="predicted"/>
<accession>A0A2P2QHP0</accession>
<name>A0A2P2QHP0_RHIMU</name>
<dbReference type="AlphaFoldDB" id="A0A2P2QHP0"/>
<evidence type="ECO:0000313" key="1">
    <source>
        <dbReference type="EMBL" id="MBX66503.1"/>
    </source>
</evidence>
<dbReference type="EMBL" id="GGEC01086019">
    <property type="protein sequence ID" value="MBX66503.1"/>
    <property type="molecule type" value="Transcribed_RNA"/>
</dbReference>
<protein>
    <submittedName>
        <fullName evidence="1">Uncharacterized protein</fullName>
    </submittedName>
</protein>